<accession>A0A9P9WIA1</accession>
<feature type="region of interest" description="Disordered" evidence="1">
    <location>
        <begin position="225"/>
        <end position="247"/>
    </location>
</feature>
<evidence type="ECO:0000313" key="3">
    <source>
        <dbReference type="EMBL" id="KAI1864747.1"/>
    </source>
</evidence>
<dbReference type="EMBL" id="JAFIMR010000023">
    <property type="protein sequence ID" value="KAI1864747.1"/>
    <property type="molecule type" value="Genomic_DNA"/>
</dbReference>
<organism evidence="3 4">
    <name type="scientific">Neoarthrinium moseri</name>
    <dbReference type="NCBI Taxonomy" id="1658444"/>
    <lineage>
        <taxon>Eukaryota</taxon>
        <taxon>Fungi</taxon>
        <taxon>Dikarya</taxon>
        <taxon>Ascomycota</taxon>
        <taxon>Pezizomycotina</taxon>
        <taxon>Sordariomycetes</taxon>
        <taxon>Xylariomycetidae</taxon>
        <taxon>Amphisphaeriales</taxon>
        <taxon>Apiosporaceae</taxon>
        <taxon>Neoarthrinium</taxon>
    </lineage>
</organism>
<sequence>MQSRILLRRVLVLRPAKPTAASSTGATRFFTRHTNLSSQNRPQLPFLSVPLARRSQQFRYLTTERKRWLAYEVFLGFKYIVYTWAIGAFLLVAYYSIQQEWLERRYPSPHEWRFVTRLRFRLMRWGPDRNDTPEPNWVQIANYAKNILERLEDPNVDGAGLQDLTEGGMYIDGIGKSGYDVTAKSEPWQRGYYEVLMCCAKAAEQLDNHVLDTKRGVVFPADQVYGPSNPNPKPIPPGSPSAPHEDDCEPFYEPPETFYMRILTTRGFTSRQKMDAALEYASWLDFKGIPEASERMYEWALQLATENTLPTALPYNTETYVLEDGAAKPSANVLTSLTALAAHKARNDEISTALPILVSILRARRSLPTASPTGSSNAMTPEDTKTPWTASNILGVVKRLVAPPAYPSPPDSGEAPPVRDAKALCEEAGLNLYIGEIIYAGSKKSSSPGASAREDGLAWTRDAVDAAEEQLHKLNDDDATAGQRPDPAALRTCKDCLNTGLGNWAKMVGRLAREERERQEASGPAPKAAGWFAFWGDGEAALRAGEVGRWTAEEEVVKERTRRAQELLDELEAPRPGLASLFWA</sequence>
<evidence type="ECO:0000313" key="4">
    <source>
        <dbReference type="Proteomes" id="UP000829685"/>
    </source>
</evidence>
<keyword evidence="2" id="KW-1133">Transmembrane helix</keyword>
<evidence type="ECO:0000256" key="2">
    <source>
        <dbReference type="SAM" id="Phobius"/>
    </source>
</evidence>
<name>A0A9P9WIA1_9PEZI</name>
<feature type="transmembrane region" description="Helical" evidence="2">
    <location>
        <begin position="68"/>
        <end position="95"/>
    </location>
</feature>
<protein>
    <recommendedName>
        <fullName evidence="5">MFS maltose permease</fullName>
    </recommendedName>
</protein>
<feature type="compositionally biased region" description="Pro residues" evidence="1">
    <location>
        <begin position="229"/>
        <end position="240"/>
    </location>
</feature>
<keyword evidence="2" id="KW-0812">Transmembrane</keyword>
<gene>
    <name evidence="3" type="ORF">JX265_008471</name>
</gene>
<evidence type="ECO:0000256" key="1">
    <source>
        <dbReference type="SAM" id="MobiDB-lite"/>
    </source>
</evidence>
<reference evidence="3" key="1">
    <citation type="submission" date="2021-03" db="EMBL/GenBank/DDBJ databases">
        <title>Revisited historic fungal species revealed as producer of novel bioactive compounds through whole genome sequencing and comparative genomics.</title>
        <authorList>
            <person name="Vignolle G.A."/>
            <person name="Hochenegger N."/>
            <person name="Mach R.L."/>
            <person name="Mach-Aigner A.R."/>
            <person name="Javad Rahimi M."/>
            <person name="Salim K.A."/>
            <person name="Chan C.M."/>
            <person name="Lim L.B.L."/>
            <person name="Cai F."/>
            <person name="Druzhinina I.S."/>
            <person name="U'Ren J.M."/>
            <person name="Derntl C."/>
        </authorList>
    </citation>
    <scope>NUCLEOTIDE SEQUENCE</scope>
    <source>
        <strain evidence="3">TUCIM 5799</strain>
    </source>
</reference>
<dbReference type="Proteomes" id="UP000829685">
    <property type="component" value="Unassembled WGS sequence"/>
</dbReference>
<proteinExistence type="predicted"/>
<comment type="caution">
    <text evidence="3">The sequence shown here is derived from an EMBL/GenBank/DDBJ whole genome shotgun (WGS) entry which is preliminary data.</text>
</comment>
<dbReference type="AlphaFoldDB" id="A0A9P9WIA1"/>
<evidence type="ECO:0008006" key="5">
    <source>
        <dbReference type="Google" id="ProtNLM"/>
    </source>
</evidence>
<keyword evidence="4" id="KW-1185">Reference proteome</keyword>
<feature type="region of interest" description="Disordered" evidence="1">
    <location>
        <begin position="367"/>
        <end position="387"/>
    </location>
</feature>
<keyword evidence="2" id="KW-0472">Membrane</keyword>
<feature type="compositionally biased region" description="Polar residues" evidence="1">
    <location>
        <begin position="368"/>
        <end position="379"/>
    </location>
</feature>